<accession>A0AAI9SVA7</accession>
<dbReference type="Gene3D" id="3.90.79.10">
    <property type="entry name" value="Nucleoside Triphosphate Pyrophosphohydrolase"/>
    <property type="match status" value="1"/>
</dbReference>
<dbReference type="RefSeq" id="XP_049179106.1">
    <property type="nucleotide sequence ID" value="XM_049325334.1"/>
</dbReference>
<evidence type="ECO:0000313" key="3">
    <source>
        <dbReference type="Proteomes" id="UP001202479"/>
    </source>
</evidence>
<evidence type="ECO:0000313" key="2">
    <source>
        <dbReference type="EMBL" id="KAI3403359.2"/>
    </source>
</evidence>
<evidence type="ECO:0000259" key="1">
    <source>
        <dbReference type="Pfam" id="PF11788"/>
    </source>
</evidence>
<dbReference type="Pfam" id="PF11788">
    <property type="entry name" value="MRP-L46"/>
    <property type="match status" value="1"/>
</dbReference>
<gene>
    <name evidence="2" type="ORF">KGF56_003947</name>
</gene>
<dbReference type="InterPro" id="IPR021757">
    <property type="entry name" value="Ribosomal_mL46_N"/>
</dbReference>
<dbReference type="GO" id="GO:0005762">
    <property type="term" value="C:mitochondrial large ribosomal subunit"/>
    <property type="evidence" value="ECO:0007669"/>
    <property type="project" value="TreeGrafter"/>
</dbReference>
<proteinExistence type="predicted"/>
<dbReference type="GO" id="GO:0003735">
    <property type="term" value="F:structural constituent of ribosome"/>
    <property type="evidence" value="ECO:0007669"/>
    <property type="project" value="InterPro"/>
</dbReference>
<dbReference type="PANTHER" id="PTHR13124">
    <property type="entry name" value="39S RIBOSOMAL PROTEIN L46, MITOCHONDRIAL PRECURSOR-RELATED"/>
    <property type="match status" value="1"/>
</dbReference>
<comment type="caution">
    <text evidence="2">The sequence shown here is derived from an EMBL/GenBank/DDBJ whole genome shotgun (WGS) entry which is preliminary data.</text>
</comment>
<name>A0AAI9SVA7_9ASCO</name>
<dbReference type="PANTHER" id="PTHR13124:SF12">
    <property type="entry name" value="LARGE RIBOSOMAL SUBUNIT PROTEIN ML46"/>
    <property type="match status" value="1"/>
</dbReference>
<dbReference type="GeneID" id="73381562"/>
<feature type="domain" description="Large ribosomal subunit protein mL46 N-terminal" evidence="1">
    <location>
        <begin position="55"/>
        <end position="180"/>
    </location>
</feature>
<dbReference type="AlphaFoldDB" id="A0AAI9SVA7"/>
<protein>
    <recommendedName>
        <fullName evidence="1">Large ribosomal subunit protein mL46 N-terminal domain-containing protein</fullName>
    </recommendedName>
</protein>
<sequence>MKRIVKRYLAQIAQRRGAVRAVRAASTTAGAPAVDKAMGATADANAPAVDSAAPAVFSTLLLSRLPIITPDPSPFEAQFYSYQSELLKRLMWTFPKWFYYKKGTLGEIRYTQINKPPVSNDRSIIYPRGRPQLRHLRDLRFKQEIRLPKTYREEDQMMGQSEENVKEKDMSRKIIPNKRDQEGRGLERKLQRTLYMVRKEDGKWRFPRYQVGGAAGEGGGGASSSSLHSVIHHHLSSVNHFIVSPQPCHHLTHPYGKEYFIKAHILSGELKGEYQWLTKEELREVLGKEYEGVKHLLST</sequence>
<keyword evidence="3" id="KW-1185">Reference proteome</keyword>
<organism evidence="2 3">
    <name type="scientific">Candida oxycetoniae</name>
    <dbReference type="NCBI Taxonomy" id="497107"/>
    <lineage>
        <taxon>Eukaryota</taxon>
        <taxon>Fungi</taxon>
        <taxon>Dikarya</taxon>
        <taxon>Ascomycota</taxon>
        <taxon>Saccharomycotina</taxon>
        <taxon>Pichiomycetes</taxon>
        <taxon>Debaryomycetaceae</taxon>
        <taxon>Candida/Lodderomyces clade</taxon>
        <taxon>Candida</taxon>
    </lineage>
</organism>
<dbReference type="Proteomes" id="UP001202479">
    <property type="component" value="Unassembled WGS sequence"/>
</dbReference>
<reference evidence="2" key="1">
    <citation type="journal article" date="2022" name="DNA Res.">
        <title>Genome analysis of five recently described species of the CUG-Ser clade uncovers Candida theae as a new hybrid lineage with pathogenic potential in the Candida parapsilosis species complex.</title>
        <authorList>
            <person name="Mixao V."/>
            <person name="Del Olmo V."/>
            <person name="Hegedusova E."/>
            <person name="Saus E."/>
            <person name="Pryszcz L."/>
            <person name="Cillingova A."/>
            <person name="Nosek J."/>
            <person name="Gabaldon T."/>
        </authorList>
    </citation>
    <scope>NUCLEOTIDE SEQUENCE</scope>
    <source>
        <strain evidence="2">CBS 10844</strain>
    </source>
</reference>
<dbReference type="EMBL" id="JAHUZD010000128">
    <property type="protein sequence ID" value="KAI3403359.2"/>
    <property type="molecule type" value="Genomic_DNA"/>
</dbReference>
<dbReference type="InterPro" id="IPR040008">
    <property type="entry name" value="Ribosomal_mL46"/>
</dbReference>